<name>A0A8S4RRY1_9NEOP</name>
<organism evidence="1 2">
    <name type="scientific">Pararge aegeria aegeria</name>
    <dbReference type="NCBI Taxonomy" id="348720"/>
    <lineage>
        <taxon>Eukaryota</taxon>
        <taxon>Metazoa</taxon>
        <taxon>Ecdysozoa</taxon>
        <taxon>Arthropoda</taxon>
        <taxon>Hexapoda</taxon>
        <taxon>Insecta</taxon>
        <taxon>Pterygota</taxon>
        <taxon>Neoptera</taxon>
        <taxon>Endopterygota</taxon>
        <taxon>Lepidoptera</taxon>
        <taxon>Glossata</taxon>
        <taxon>Ditrysia</taxon>
        <taxon>Papilionoidea</taxon>
        <taxon>Nymphalidae</taxon>
        <taxon>Satyrinae</taxon>
        <taxon>Satyrini</taxon>
        <taxon>Parargina</taxon>
        <taxon>Pararge</taxon>
    </lineage>
</organism>
<protein>
    <submittedName>
        <fullName evidence="1">Jg2271 protein</fullName>
    </submittedName>
</protein>
<accession>A0A8S4RRY1</accession>
<dbReference type="Proteomes" id="UP000838756">
    <property type="component" value="Unassembled WGS sequence"/>
</dbReference>
<reference evidence="1" key="1">
    <citation type="submission" date="2022-03" db="EMBL/GenBank/DDBJ databases">
        <authorList>
            <person name="Lindestad O."/>
        </authorList>
    </citation>
    <scope>NUCLEOTIDE SEQUENCE</scope>
</reference>
<dbReference type="AlphaFoldDB" id="A0A8S4RRY1"/>
<comment type="caution">
    <text evidence="1">The sequence shown here is derived from an EMBL/GenBank/DDBJ whole genome shotgun (WGS) entry which is preliminary data.</text>
</comment>
<gene>
    <name evidence="1" type="primary">jg2271</name>
    <name evidence="1" type="ORF">PAEG_LOCUS16858</name>
</gene>
<evidence type="ECO:0000313" key="1">
    <source>
        <dbReference type="EMBL" id="CAH2240259.1"/>
    </source>
</evidence>
<proteinExistence type="predicted"/>
<evidence type="ECO:0000313" key="2">
    <source>
        <dbReference type="Proteomes" id="UP000838756"/>
    </source>
</evidence>
<sequence length="114" mass="13013">MGLIGLEIFMVKVDLIMKKKYCLRKRPACSTRSGVATLQRSCNGITSCKQWLRLVEELAACACWEQRWRLAVRPHVTQTLATLQCPLRRAHHNVNTVYPTTIYGKSKLIIIKGK</sequence>
<dbReference type="EMBL" id="CAKXAJ010025488">
    <property type="protein sequence ID" value="CAH2240259.1"/>
    <property type="molecule type" value="Genomic_DNA"/>
</dbReference>
<keyword evidence="2" id="KW-1185">Reference proteome</keyword>